<evidence type="ECO:0000256" key="2">
    <source>
        <dbReference type="ARBA" id="ARBA00022448"/>
    </source>
</evidence>
<dbReference type="PANTHER" id="PTHR43394">
    <property type="entry name" value="ATP-DEPENDENT PERMEASE MDL1, MITOCHONDRIAL"/>
    <property type="match status" value="1"/>
</dbReference>
<evidence type="ECO:0000259" key="10">
    <source>
        <dbReference type="PROSITE" id="PS50893"/>
    </source>
</evidence>
<reference evidence="13" key="1">
    <citation type="submission" date="2019-01" db="EMBL/GenBank/DDBJ databases">
        <title>Gri0909 isolated from a small marine red alga.</title>
        <authorList>
            <person name="Kim J."/>
            <person name="Jeong S.E."/>
            <person name="Jeon C.O."/>
        </authorList>
    </citation>
    <scope>NUCLEOTIDE SEQUENCE [LARGE SCALE GENOMIC DNA]</scope>
    <source>
        <strain evidence="13">Gri0909</strain>
    </source>
</reference>
<dbReference type="AlphaFoldDB" id="A0A437QHG1"/>
<evidence type="ECO:0000256" key="7">
    <source>
        <dbReference type="ARBA" id="ARBA00022989"/>
    </source>
</evidence>
<dbReference type="NCBIfam" id="TIGR03797">
    <property type="entry name" value="NHLM_micro_ABC2"/>
    <property type="match status" value="1"/>
</dbReference>
<dbReference type="SUPFAM" id="SSF52540">
    <property type="entry name" value="P-loop containing nucleoside triphosphate hydrolases"/>
    <property type="match status" value="1"/>
</dbReference>
<evidence type="ECO:0000256" key="1">
    <source>
        <dbReference type="ARBA" id="ARBA00004651"/>
    </source>
</evidence>
<dbReference type="InterPro" id="IPR011527">
    <property type="entry name" value="ABC1_TM_dom"/>
</dbReference>
<keyword evidence="5" id="KW-0547">Nucleotide-binding</keyword>
<feature type="domain" description="ABC transmembrane type-1" evidence="11">
    <location>
        <begin position="407"/>
        <end position="700"/>
    </location>
</feature>
<dbReference type="GO" id="GO:0015421">
    <property type="term" value="F:ABC-type oligopeptide transporter activity"/>
    <property type="evidence" value="ECO:0007669"/>
    <property type="project" value="TreeGrafter"/>
</dbReference>
<evidence type="ECO:0000256" key="8">
    <source>
        <dbReference type="ARBA" id="ARBA00023136"/>
    </source>
</evidence>
<evidence type="ECO:0000256" key="5">
    <source>
        <dbReference type="ARBA" id="ARBA00022741"/>
    </source>
</evidence>
<keyword evidence="3" id="KW-1003">Cell membrane</keyword>
<dbReference type="InterPro" id="IPR039421">
    <property type="entry name" value="Type_1_exporter"/>
</dbReference>
<dbReference type="PROSITE" id="PS50893">
    <property type="entry name" value="ABC_TRANSPORTER_2"/>
    <property type="match status" value="1"/>
</dbReference>
<feature type="transmembrane region" description="Helical" evidence="9">
    <location>
        <begin position="668"/>
        <end position="696"/>
    </location>
</feature>
<keyword evidence="2" id="KW-0813">Transport</keyword>
<feature type="transmembrane region" description="Helical" evidence="9">
    <location>
        <begin position="406"/>
        <end position="426"/>
    </location>
</feature>
<dbReference type="Gene3D" id="1.20.1560.10">
    <property type="entry name" value="ABC transporter type 1, transmembrane domain"/>
    <property type="match status" value="1"/>
</dbReference>
<gene>
    <name evidence="12" type="ORF">EOI86_22825</name>
</gene>
<dbReference type="GO" id="GO:0005524">
    <property type="term" value="F:ATP binding"/>
    <property type="evidence" value="ECO:0007669"/>
    <property type="project" value="UniProtKB-KW"/>
</dbReference>
<evidence type="ECO:0000256" key="4">
    <source>
        <dbReference type="ARBA" id="ARBA00022692"/>
    </source>
</evidence>
<evidence type="ECO:0000256" key="6">
    <source>
        <dbReference type="ARBA" id="ARBA00022840"/>
    </source>
</evidence>
<keyword evidence="4 9" id="KW-0812">Transmembrane</keyword>
<dbReference type="PROSITE" id="PS50929">
    <property type="entry name" value="ABC_TM1F"/>
    <property type="match status" value="1"/>
</dbReference>
<feature type="transmembrane region" description="Helical" evidence="9">
    <location>
        <begin position="446"/>
        <end position="469"/>
    </location>
</feature>
<sequence>MIELSGHDDLRLDDSRQGYIVQSGSIALYLVELQADRLVGQRHYVMTSHPGSLIWGGTEIVDDKQFVLVAEPHEKSSIEPVSASDLGDPIAGDSLNALEDWIEKLGEIIGKLQDQDFTEKAEIDEPVAFSPSQVFRPREGGLYRVRLSSGSISFGDRVNAAITPQSPPLVYYADHVLRLTACEASELTFERVSELAPESFAGTLYLQQAMIALLYGEIQQAERSEARRLEKLKNETARGQRKAIDHLKLKDDKDWEPDDQLDPLMTALEVIGHAAKIEFNTNAHFDQNQDVTDKVDKICRESGVRFRHVRLIGEWWKEDIGNVLCFQRETGTPFALVNTARHGGLVRSYIFYNAQTRESIPFDPDMDLDLNEEAFVFTRPLPESEEEATSFIKLARHTYKPFMTDFVLMFALSFLSGLLGLFMPIANRWLVDYVIPDANRDLLFDLAVGMGCMSLGLFFFSLSQGIISLRIQTSMTAQLQSMIIDRLLKLPVKFYRTYTSGDLLNRAMMISEISAGFSGTVISAGFSLLSVLMMLGMCFYYSSKLAFLALIAAVITSIFSISFSFIIRSVALRQERETGDLFGFMVQMVSGVSKLQIAGADSRAFTEWSKRYGDQLRMGFRVAELQHYSTLINMFIQTFSTIALYYFAGTMIKQGIDARALDPTAPVLLTIGSFFAIQGAFSAVVGGIVTFFSSFITIHQQMAKRELARPILTAEIETGAGKKSPPPLEGLVEIQHVTFRYNEEAPLILNDFSLRIFPGQFVAFVGKSGCGKSTLFKLLLGFEVPESGHILFDRNDSATLDMVNVRRQIGVVLQETSLSAGTIYHNIAGAAKITLDEAWEAAEDAGFAGDIREMPMGMHTVVPEGGGTLSGGQKQRLMIARALAINPAIVFFDEATSALDNRTQQIVTESLQRRKITRLVIAHRLSTVMHADKIVVLEDGKILEQGSYAELVEMNGTFASMARRQTVTEET</sequence>
<dbReference type="OrthoDB" id="9787557at2"/>
<keyword evidence="6" id="KW-0067">ATP-binding</keyword>
<dbReference type="InterPro" id="IPR036640">
    <property type="entry name" value="ABC1_TM_sf"/>
</dbReference>
<protein>
    <submittedName>
        <fullName evidence="12">NHLP bacteriocin export ABC transporter permease/ATPase subunit</fullName>
    </submittedName>
</protein>
<dbReference type="SUPFAM" id="SSF90123">
    <property type="entry name" value="ABC transporter transmembrane region"/>
    <property type="match status" value="1"/>
</dbReference>
<feature type="transmembrane region" description="Helical" evidence="9">
    <location>
        <begin position="548"/>
        <end position="567"/>
    </location>
</feature>
<dbReference type="SMART" id="SM00382">
    <property type="entry name" value="AAA"/>
    <property type="match status" value="1"/>
</dbReference>
<comment type="subcellular location">
    <subcellularLocation>
        <location evidence="1">Cell membrane</location>
        <topology evidence="1">Multi-pass membrane protein</topology>
    </subcellularLocation>
</comment>
<evidence type="ECO:0000256" key="9">
    <source>
        <dbReference type="SAM" id="Phobius"/>
    </source>
</evidence>
<dbReference type="GO" id="GO:0016887">
    <property type="term" value="F:ATP hydrolysis activity"/>
    <property type="evidence" value="ECO:0007669"/>
    <property type="project" value="InterPro"/>
</dbReference>
<keyword evidence="13" id="KW-1185">Reference proteome</keyword>
<dbReference type="PANTHER" id="PTHR43394:SF1">
    <property type="entry name" value="ATP-BINDING CASSETTE SUB-FAMILY B MEMBER 10, MITOCHONDRIAL"/>
    <property type="match status" value="1"/>
</dbReference>
<keyword evidence="7 9" id="KW-1133">Transmembrane helix</keyword>
<dbReference type="InterPro" id="IPR003593">
    <property type="entry name" value="AAA+_ATPase"/>
</dbReference>
<accession>A0A437QHG1</accession>
<dbReference type="InterPro" id="IPR003439">
    <property type="entry name" value="ABC_transporter-like_ATP-bd"/>
</dbReference>
<dbReference type="InterPro" id="IPR022515">
    <property type="entry name" value="NHPM_micro_ABC2"/>
</dbReference>
<evidence type="ECO:0000256" key="3">
    <source>
        <dbReference type="ARBA" id="ARBA00022475"/>
    </source>
</evidence>
<dbReference type="EMBL" id="SADE01000004">
    <property type="protein sequence ID" value="RVU33962.1"/>
    <property type="molecule type" value="Genomic_DNA"/>
</dbReference>
<dbReference type="GO" id="GO:0005886">
    <property type="term" value="C:plasma membrane"/>
    <property type="evidence" value="ECO:0007669"/>
    <property type="project" value="UniProtKB-SubCell"/>
</dbReference>
<proteinExistence type="predicted"/>
<evidence type="ECO:0000313" key="13">
    <source>
        <dbReference type="Proteomes" id="UP000287447"/>
    </source>
</evidence>
<dbReference type="Proteomes" id="UP000287447">
    <property type="component" value="Unassembled WGS sequence"/>
</dbReference>
<name>A0A437QHG1_9PROT</name>
<comment type="caution">
    <text evidence="12">The sequence shown here is derived from an EMBL/GenBank/DDBJ whole genome shotgun (WGS) entry which is preliminary data.</text>
</comment>
<evidence type="ECO:0000259" key="11">
    <source>
        <dbReference type="PROSITE" id="PS50929"/>
    </source>
</evidence>
<dbReference type="InterPro" id="IPR027417">
    <property type="entry name" value="P-loop_NTPase"/>
</dbReference>
<feature type="transmembrane region" description="Helical" evidence="9">
    <location>
        <begin position="515"/>
        <end position="542"/>
    </location>
</feature>
<evidence type="ECO:0000313" key="12">
    <source>
        <dbReference type="EMBL" id="RVU33962.1"/>
    </source>
</evidence>
<dbReference type="InterPro" id="IPR017871">
    <property type="entry name" value="ABC_transporter-like_CS"/>
</dbReference>
<dbReference type="Pfam" id="PF00005">
    <property type="entry name" value="ABC_tran"/>
    <property type="match status" value="1"/>
</dbReference>
<keyword evidence="8 9" id="KW-0472">Membrane</keyword>
<feature type="transmembrane region" description="Helical" evidence="9">
    <location>
        <begin position="628"/>
        <end position="648"/>
    </location>
</feature>
<dbReference type="FunFam" id="3.40.50.300:FF:000299">
    <property type="entry name" value="ABC transporter ATP-binding protein/permease"/>
    <property type="match status" value="1"/>
</dbReference>
<dbReference type="RefSeq" id="WP_127767992.1">
    <property type="nucleotide sequence ID" value="NZ_SADE01000004.1"/>
</dbReference>
<dbReference type="PROSITE" id="PS00211">
    <property type="entry name" value="ABC_TRANSPORTER_1"/>
    <property type="match status" value="1"/>
</dbReference>
<organism evidence="12 13">
    <name type="scientific">Hwanghaeella grinnelliae</name>
    <dbReference type="NCBI Taxonomy" id="2500179"/>
    <lineage>
        <taxon>Bacteria</taxon>
        <taxon>Pseudomonadati</taxon>
        <taxon>Pseudomonadota</taxon>
        <taxon>Alphaproteobacteria</taxon>
        <taxon>Rhodospirillales</taxon>
        <taxon>Rhodospirillaceae</taxon>
        <taxon>Hwanghaeella</taxon>
    </lineage>
</organism>
<dbReference type="Gene3D" id="3.40.50.300">
    <property type="entry name" value="P-loop containing nucleotide triphosphate hydrolases"/>
    <property type="match status" value="1"/>
</dbReference>
<feature type="domain" description="ABC transporter" evidence="10">
    <location>
        <begin position="732"/>
        <end position="964"/>
    </location>
</feature>
<dbReference type="Pfam" id="PF00664">
    <property type="entry name" value="ABC_membrane"/>
    <property type="match status" value="1"/>
</dbReference>